<evidence type="ECO:0000259" key="5">
    <source>
        <dbReference type="PROSITE" id="PS50053"/>
    </source>
</evidence>
<dbReference type="Proteomes" id="UP001281761">
    <property type="component" value="Unassembled WGS sequence"/>
</dbReference>
<feature type="coiled-coil region" evidence="3">
    <location>
        <begin position="138"/>
        <end position="225"/>
    </location>
</feature>
<dbReference type="SUPFAM" id="SSF54236">
    <property type="entry name" value="Ubiquitin-like"/>
    <property type="match status" value="1"/>
</dbReference>
<dbReference type="InterPro" id="IPR029071">
    <property type="entry name" value="Ubiquitin-like_domsf"/>
</dbReference>
<dbReference type="EMBL" id="JARBJD010000084">
    <property type="protein sequence ID" value="KAK2953964.1"/>
    <property type="molecule type" value="Genomic_DNA"/>
</dbReference>
<dbReference type="SMART" id="SM00220">
    <property type="entry name" value="S_TKc"/>
    <property type="match status" value="1"/>
</dbReference>
<keyword evidence="2" id="KW-0067">ATP-binding</keyword>
<keyword evidence="3" id="KW-0175">Coiled coil</keyword>
<dbReference type="InterPro" id="IPR000719">
    <property type="entry name" value="Prot_kinase_dom"/>
</dbReference>
<gene>
    <name evidence="6" type="ORF">BLNAU_11066</name>
</gene>
<dbReference type="SUPFAM" id="SSF56112">
    <property type="entry name" value="Protein kinase-like (PK-like)"/>
    <property type="match status" value="1"/>
</dbReference>
<protein>
    <submittedName>
        <fullName evidence="6">Uncharacterized protein</fullName>
    </submittedName>
</protein>
<keyword evidence="1" id="KW-0547">Nucleotide-binding</keyword>
<keyword evidence="7" id="KW-1185">Reference proteome</keyword>
<name>A0ABQ9XS88_9EUKA</name>
<dbReference type="Gene3D" id="3.10.20.90">
    <property type="entry name" value="Phosphatidylinositol 3-kinase Catalytic Subunit, Chain A, domain 1"/>
    <property type="match status" value="1"/>
</dbReference>
<evidence type="ECO:0000256" key="2">
    <source>
        <dbReference type="ARBA" id="ARBA00022840"/>
    </source>
</evidence>
<dbReference type="PANTHER" id="PTHR24346:SF30">
    <property type="entry name" value="MATERNAL EMBRYONIC LEUCINE ZIPPER KINASE"/>
    <property type="match status" value="1"/>
</dbReference>
<sequence length="761" mass="86605">MESVLEWMNNSSFHPRSKVNSFEWFHIPSLLTTHIQSQSTKQDNELLSQLLQRMMTILDECFDSHTQIANKRLLHSSLSQLSQSPSLDPKIKKALGHCFVSLDSLDEGQLVVVPKHQLESMESKDRAIADQQKKLAQHDTLIVTHAKLERELAELRTKELSLLSTVHSLQKEKDQLRQEIAEWQSSLQKENAQLRRELVAKTQKLEATERKQSQTRQTIQQLKSELARKEEFLVSPSIIVAFTFDMKRPKRIGFRDLIETEAWCGIIMDLGTRNLNTLMNEYEERGERIPLDVCIPPLPHFLFLSLLPPSLCECGDVQVVVLICNDIVEGLKFMHTHPSGPTAHGDLKPENILLTVDNRAILCDLGGADEEGVHISHTAGEIGTYEYNSPERLNDDKMRGTPESDIWSVGVILHRMVTGRCLFAVSTLKKLIDAISHFTETELASTIPVEIRGVLLRLLDPDPSLRVKSSQIVDGCLFERMLGPATPLSRMKDRIIQRQANRIENLTPFHFETEEEQRGFAPNSLHLLATLPSTLTVKRWTKSPKGSSFTLERLQIRFHPSFLIRDLGIVYDLGKHFLADLRFVDEGKTLSEEGITASTILSTYPSFEGDPLFVKKLSGDIIPIEMRSLKDDEGLFGIRKQVSPFMCDPSQQIAFETEEKRLLDLNLSWKQNEIKPWSILHLLNSPQFTIFVKTPTNKRVALEVVGYDLIDTVKQKIHTVEGVPPEKQRLFFVGKQLEDGRTLSDYNIREGVTLSLTLRVR</sequence>
<dbReference type="Pfam" id="PF00069">
    <property type="entry name" value="Pkinase"/>
    <property type="match status" value="1"/>
</dbReference>
<dbReference type="PRINTS" id="PR00348">
    <property type="entry name" value="UBIQUITIN"/>
</dbReference>
<reference evidence="6 7" key="1">
    <citation type="journal article" date="2022" name="bioRxiv">
        <title>Genomics of Preaxostyla Flagellates Illuminates Evolutionary Transitions and the Path Towards Mitochondrial Loss.</title>
        <authorList>
            <person name="Novak L.V.F."/>
            <person name="Treitli S.C."/>
            <person name="Pyrih J."/>
            <person name="Halakuc P."/>
            <person name="Pipaliya S.V."/>
            <person name="Vacek V."/>
            <person name="Brzon O."/>
            <person name="Soukal P."/>
            <person name="Eme L."/>
            <person name="Dacks J.B."/>
            <person name="Karnkowska A."/>
            <person name="Elias M."/>
            <person name="Hampl V."/>
        </authorList>
    </citation>
    <scope>NUCLEOTIDE SEQUENCE [LARGE SCALE GENOMIC DNA]</scope>
    <source>
        <strain evidence="6">NAU3</strain>
        <tissue evidence="6">Gut</tissue>
    </source>
</reference>
<dbReference type="PROSITE" id="PS50053">
    <property type="entry name" value="UBIQUITIN_2"/>
    <property type="match status" value="1"/>
</dbReference>
<evidence type="ECO:0000313" key="6">
    <source>
        <dbReference type="EMBL" id="KAK2953964.1"/>
    </source>
</evidence>
<dbReference type="PROSITE" id="PS50011">
    <property type="entry name" value="PROTEIN_KINASE_DOM"/>
    <property type="match status" value="1"/>
</dbReference>
<evidence type="ECO:0000256" key="1">
    <source>
        <dbReference type="ARBA" id="ARBA00022741"/>
    </source>
</evidence>
<feature type="domain" description="Ubiquitin-like" evidence="5">
    <location>
        <begin position="688"/>
        <end position="761"/>
    </location>
</feature>
<dbReference type="InterPro" id="IPR019956">
    <property type="entry name" value="Ubiquitin_dom"/>
</dbReference>
<evidence type="ECO:0000313" key="7">
    <source>
        <dbReference type="Proteomes" id="UP001281761"/>
    </source>
</evidence>
<dbReference type="Gene3D" id="1.10.510.10">
    <property type="entry name" value="Transferase(Phosphotransferase) domain 1"/>
    <property type="match status" value="1"/>
</dbReference>
<proteinExistence type="predicted"/>
<evidence type="ECO:0000259" key="4">
    <source>
        <dbReference type="PROSITE" id="PS50011"/>
    </source>
</evidence>
<dbReference type="InterPro" id="IPR011009">
    <property type="entry name" value="Kinase-like_dom_sf"/>
</dbReference>
<dbReference type="InterPro" id="IPR000626">
    <property type="entry name" value="Ubiquitin-like_dom"/>
</dbReference>
<dbReference type="PANTHER" id="PTHR24346">
    <property type="entry name" value="MAP/MICROTUBULE AFFINITY-REGULATING KINASE"/>
    <property type="match status" value="1"/>
</dbReference>
<feature type="domain" description="Protein kinase" evidence="4">
    <location>
        <begin position="99"/>
        <end position="482"/>
    </location>
</feature>
<dbReference type="Pfam" id="PF00240">
    <property type="entry name" value="ubiquitin"/>
    <property type="match status" value="1"/>
</dbReference>
<comment type="caution">
    <text evidence="6">The sequence shown here is derived from an EMBL/GenBank/DDBJ whole genome shotgun (WGS) entry which is preliminary data.</text>
</comment>
<accession>A0ABQ9XS88</accession>
<dbReference type="SMART" id="SM00213">
    <property type="entry name" value="UBQ"/>
    <property type="match status" value="1"/>
</dbReference>
<evidence type="ECO:0000256" key="3">
    <source>
        <dbReference type="SAM" id="Coils"/>
    </source>
</evidence>
<organism evidence="6 7">
    <name type="scientific">Blattamonas nauphoetae</name>
    <dbReference type="NCBI Taxonomy" id="2049346"/>
    <lineage>
        <taxon>Eukaryota</taxon>
        <taxon>Metamonada</taxon>
        <taxon>Preaxostyla</taxon>
        <taxon>Oxymonadida</taxon>
        <taxon>Blattamonas</taxon>
    </lineage>
</organism>